<gene>
    <name evidence="1" type="ORF">D7B24_003594</name>
</gene>
<sequence length="50" mass="5477">MAAAALIQPLDRNGPSLIIRHVLIPHSDFEPASVIEHNIAAAMILERSYN</sequence>
<dbReference type="AlphaFoldDB" id="A0A3M9YGJ3"/>
<reference evidence="1 2" key="1">
    <citation type="submission" date="2018-10" db="EMBL/GenBank/DDBJ databases">
        <title>Genome sequence of Verticillium nonalfalfae VnAa140.</title>
        <authorList>
            <person name="Stajich J.E."/>
            <person name="Kasson M.T."/>
        </authorList>
    </citation>
    <scope>NUCLEOTIDE SEQUENCE [LARGE SCALE GENOMIC DNA]</scope>
    <source>
        <strain evidence="1 2">VnAa140</strain>
    </source>
</reference>
<dbReference type="GeneID" id="39607283"/>
<protein>
    <submittedName>
        <fullName evidence="1">Uncharacterized protein</fullName>
    </submittedName>
</protein>
<organism evidence="1 2">
    <name type="scientific">Verticillium nonalfalfae</name>
    <dbReference type="NCBI Taxonomy" id="1051616"/>
    <lineage>
        <taxon>Eukaryota</taxon>
        <taxon>Fungi</taxon>
        <taxon>Dikarya</taxon>
        <taxon>Ascomycota</taxon>
        <taxon>Pezizomycotina</taxon>
        <taxon>Sordariomycetes</taxon>
        <taxon>Hypocreomycetidae</taxon>
        <taxon>Glomerellales</taxon>
        <taxon>Plectosphaerellaceae</taxon>
        <taxon>Verticillium</taxon>
    </lineage>
</organism>
<evidence type="ECO:0000313" key="1">
    <source>
        <dbReference type="EMBL" id="RNJ59042.1"/>
    </source>
</evidence>
<dbReference type="RefSeq" id="XP_028497200.1">
    <property type="nucleotide sequence ID" value="XM_028637781.1"/>
</dbReference>
<accession>A0A3M9YGJ3</accession>
<name>A0A3M9YGJ3_9PEZI</name>
<comment type="caution">
    <text evidence="1">The sequence shown here is derived from an EMBL/GenBank/DDBJ whole genome shotgun (WGS) entry which is preliminary data.</text>
</comment>
<evidence type="ECO:0000313" key="2">
    <source>
        <dbReference type="Proteomes" id="UP000267145"/>
    </source>
</evidence>
<dbReference type="Proteomes" id="UP000267145">
    <property type="component" value="Unassembled WGS sequence"/>
</dbReference>
<keyword evidence="2" id="KW-1185">Reference proteome</keyword>
<dbReference type="EMBL" id="RBVV01000020">
    <property type="protein sequence ID" value="RNJ59042.1"/>
    <property type="molecule type" value="Genomic_DNA"/>
</dbReference>
<proteinExistence type="predicted"/>